<keyword evidence="2" id="KW-0804">Transcription</keyword>
<dbReference type="AlphaFoldDB" id="A0A830DCM1"/>
<dbReference type="EMBL" id="BMAC01010501">
    <property type="protein sequence ID" value="GFQ08890.1"/>
    <property type="molecule type" value="Genomic_DNA"/>
</dbReference>
<sequence>SSNLCPCTNSLEKPELVIRFLKALGFSDAQVLSWVKCQPNILLADVGKNLKPKIAFFQELGLRGSHLGILISKNSALLASSLDKSLRPEIEAIKVLELDGSKNINGSHCISDLLFSYPFGALLSHWQ</sequence>
<comment type="caution">
    <text evidence="4">The sequence shown here is derived from an EMBL/GenBank/DDBJ whole genome shotgun (WGS) entry which is preliminary data.</text>
</comment>
<dbReference type="Gene3D" id="1.25.70.10">
    <property type="entry name" value="Transcription termination factor 3, mitochondrial"/>
    <property type="match status" value="1"/>
</dbReference>
<keyword evidence="3" id="KW-0809">Transit peptide</keyword>
<evidence type="ECO:0000256" key="1">
    <source>
        <dbReference type="ARBA" id="ARBA00007692"/>
    </source>
</evidence>
<keyword evidence="5" id="KW-1185">Reference proteome</keyword>
<dbReference type="InterPro" id="IPR003690">
    <property type="entry name" value="MTERF"/>
</dbReference>
<dbReference type="Proteomes" id="UP000653305">
    <property type="component" value="Unassembled WGS sequence"/>
</dbReference>
<dbReference type="PANTHER" id="PTHR13068:SF173">
    <property type="entry name" value="EMB|CAB62602.1"/>
    <property type="match status" value="1"/>
</dbReference>
<evidence type="ECO:0000256" key="2">
    <source>
        <dbReference type="ARBA" id="ARBA00022472"/>
    </source>
</evidence>
<name>A0A830DCM1_9LAMI</name>
<evidence type="ECO:0000313" key="5">
    <source>
        <dbReference type="Proteomes" id="UP000653305"/>
    </source>
</evidence>
<organism evidence="4 5">
    <name type="scientific">Phtheirospermum japonicum</name>
    <dbReference type="NCBI Taxonomy" id="374723"/>
    <lineage>
        <taxon>Eukaryota</taxon>
        <taxon>Viridiplantae</taxon>
        <taxon>Streptophyta</taxon>
        <taxon>Embryophyta</taxon>
        <taxon>Tracheophyta</taxon>
        <taxon>Spermatophyta</taxon>
        <taxon>Magnoliopsida</taxon>
        <taxon>eudicotyledons</taxon>
        <taxon>Gunneridae</taxon>
        <taxon>Pentapetalae</taxon>
        <taxon>asterids</taxon>
        <taxon>lamiids</taxon>
        <taxon>Lamiales</taxon>
        <taxon>Orobanchaceae</taxon>
        <taxon>Orobanchaceae incertae sedis</taxon>
        <taxon>Phtheirospermum</taxon>
    </lineage>
</organism>
<dbReference type="SMART" id="SM00733">
    <property type="entry name" value="Mterf"/>
    <property type="match status" value="2"/>
</dbReference>
<keyword evidence="2" id="KW-0806">Transcription termination</keyword>
<dbReference type="Pfam" id="PF02536">
    <property type="entry name" value="mTERF"/>
    <property type="match status" value="1"/>
</dbReference>
<evidence type="ECO:0000313" key="4">
    <source>
        <dbReference type="EMBL" id="GFQ08890.1"/>
    </source>
</evidence>
<accession>A0A830DCM1</accession>
<dbReference type="OrthoDB" id="637682at2759"/>
<proteinExistence type="inferred from homology"/>
<protein>
    <submittedName>
        <fullName evidence="4">Uncharacterized protein</fullName>
    </submittedName>
</protein>
<dbReference type="GO" id="GO:0006353">
    <property type="term" value="P:DNA-templated transcription termination"/>
    <property type="evidence" value="ECO:0007669"/>
    <property type="project" value="UniProtKB-KW"/>
</dbReference>
<comment type="similarity">
    <text evidence="1">Belongs to the mTERF family.</text>
</comment>
<gene>
    <name evidence="4" type="ORF">PHJA_003033100</name>
</gene>
<keyword evidence="2" id="KW-0805">Transcription regulation</keyword>
<reference evidence="4" key="1">
    <citation type="submission" date="2020-07" db="EMBL/GenBank/DDBJ databases">
        <title>Ethylene signaling mediates host invasion by parasitic plants.</title>
        <authorList>
            <person name="Yoshida S."/>
        </authorList>
    </citation>
    <scope>NUCLEOTIDE SEQUENCE</scope>
    <source>
        <strain evidence="4">Okayama</strain>
    </source>
</reference>
<feature type="non-terminal residue" evidence="4">
    <location>
        <position position="1"/>
    </location>
</feature>
<dbReference type="GO" id="GO:0003676">
    <property type="term" value="F:nucleic acid binding"/>
    <property type="evidence" value="ECO:0007669"/>
    <property type="project" value="InterPro"/>
</dbReference>
<dbReference type="InterPro" id="IPR038538">
    <property type="entry name" value="MTERF_sf"/>
</dbReference>
<dbReference type="PANTHER" id="PTHR13068">
    <property type="entry name" value="CGI-12 PROTEIN-RELATED"/>
    <property type="match status" value="1"/>
</dbReference>
<evidence type="ECO:0000256" key="3">
    <source>
        <dbReference type="ARBA" id="ARBA00022946"/>
    </source>
</evidence>